<organism evidence="1 2">
    <name type="scientific">Strongylus vulgaris</name>
    <name type="common">Blood worm</name>
    <dbReference type="NCBI Taxonomy" id="40348"/>
    <lineage>
        <taxon>Eukaryota</taxon>
        <taxon>Metazoa</taxon>
        <taxon>Ecdysozoa</taxon>
        <taxon>Nematoda</taxon>
        <taxon>Chromadorea</taxon>
        <taxon>Rhabditida</taxon>
        <taxon>Rhabditina</taxon>
        <taxon>Rhabditomorpha</taxon>
        <taxon>Strongyloidea</taxon>
        <taxon>Strongylidae</taxon>
        <taxon>Strongylus</taxon>
    </lineage>
</organism>
<keyword evidence="2" id="KW-1185">Reference proteome</keyword>
<protein>
    <submittedName>
        <fullName evidence="1">Uncharacterized protein</fullName>
    </submittedName>
</protein>
<proteinExistence type="predicted"/>
<name>A0A3P7JEX3_STRVU</name>
<dbReference type="AlphaFoldDB" id="A0A3P7JEX3"/>
<reference evidence="1 2" key="1">
    <citation type="submission" date="2018-11" db="EMBL/GenBank/DDBJ databases">
        <authorList>
            <consortium name="Pathogen Informatics"/>
        </authorList>
    </citation>
    <scope>NUCLEOTIDE SEQUENCE [LARGE SCALE GENOMIC DNA]</scope>
</reference>
<accession>A0A3P7JEX3</accession>
<evidence type="ECO:0000313" key="1">
    <source>
        <dbReference type="EMBL" id="VDM84140.1"/>
    </source>
</evidence>
<sequence>MLHEQINSPKHSPRAALVVSRSHFSDNIAVVKITPNSAIEAPVKSSRTAPLCSAVVIDFRLAASQAQPFLPLMGGASSNDGMKADGGQE</sequence>
<dbReference type="Proteomes" id="UP000270094">
    <property type="component" value="Unassembled WGS sequence"/>
</dbReference>
<gene>
    <name evidence="1" type="ORF">SVUK_LOCUS19138</name>
</gene>
<dbReference type="EMBL" id="UYYB01127812">
    <property type="protein sequence ID" value="VDM84140.1"/>
    <property type="molecule type" value="Genomic_DNA"/>
</dbReference>
<evidence type="ECO:0000313" key="2">
    <source>
        <dbReference type="Proteomes" id="UP000270094"/>
    </source>
</evidence>